<dbReference type="AlphaFoldDB" id="A0ABD5VYD9"/>
<dbReference type="PROSITE" id="PS50112">
    <property type="entry name" value="PAS"/>
    <property type="match status" value="1"/>
</dbReference>
<dbReference type="RefSeq" id="WP_382183703.1">
    <property type="nucleotide sequence ID" value="NZ_JBHSZI010000001.1"/>
</dbReference>
<dbReference type="PROSITE" id="PS50111">
    <property type="entry name" value="CHEMOTAXIS_TRANSDUC_2"/>
    <property type="match status" value="1"/>
</dbReference>
<reference evidence="7 8" key="1">
    <citation type="journal article" date="2019" name="Int. J. Syst. Evol. Microbiol.">
        <title>The Global Catalogue of Microorganisms (GCM) 10K type strain sequencing project: providing services to taxonomists for standard genome sequencing and annotation.</title>
        <authorList>
            <consortium name="The Broad Institute Genomics Platform"/>
            <consortium name="The Broad Institute Genome Sequencing Center for Infectious Disease"/>
            <person name="Wu L."/>
            <person name="Ma J."/>
        </authorList>
    </citation>
    <scope>NUCLEOTIDE SEQUENCE [LARGE SCALE GENOMIC DNA]</scope>
    <source>
        <strain evidence="7 8">JCM 30072</strain>
    </source>
</reference>
<gene>
    <name evidence="7" type="ORF">ACFQQG_00900</name>
</gene>
<dbReference type="SUPFAM" id="SSF58104">
    <property type="entry name" value="Methyl-accepting chemotaxis protein (MCP) signaling domain"/>
    <property type="match status" value="1"/>
</dbReference>
<comment type="similarity">
    <text evidence="2">Belongs to the methyl-accepting chemotaxis (MCP) protein family.</text>
</comment>
<dbReference type="SMART" id="SM00283">
    <property type="entry name" value="MA"/>
    <property type="match status" value="1"/>
</dbReference>
<dbReference type="Gene3D" id="1.10.287.950">
    <property type="entry name" value="Methyl-accepting chemotaxis protein"/>
    <property type="match status" value="1"/>
</dbReference>
<keyword evidence="1 3" id="KW-0807">Transducer</keyword>
<evidence type="ECO:0000313" key="8">
    <source>
        <dbReference type="Proteomes" id="UP001596445"/>
    </source>
</evidence>
<evidence type="ECO:0000256" key="4">
    <source>
        <dbReference type="SAM" id="MobiDB-lite"/>
    </source>
</evidence>
<dbReference type="InterPro" id="IPR004090">
    <property type="entry name" value="Chemotax_Me-accpt_rcpt"/>
</dbReference>
<dbReference type="SUPFAM" id="SSF55785">
    <property type="entry name" value="PYP-like sensor domain (PAS domain)"/>
    <property type="match status" value="1"/>
</dbReference>
<dbReference type="PANTHER" id="PTHR32089">
    <property type="entry name" value="METHYL-ACCEPTING CHEMOTAXIS PROTEIN MCPB"/>
    <property type="match status" value="1"/>
</dbReference>
<keyword evidence="8" id="KW-1185">Reference proteome</keyword>
<evidence type="ECO:0000259" key="5">
    <source>
        <dbReference type="PROSITE" id="PS50111"/>
    </source>
</evidence>
<evidence type="ECO:0000256" key="2">
    <source>
        <dbReference type="ARBA" id="ARBA00029447"/>
    </source>
</evidence>
<dbReference type="Pfam" id="PF00015">
    <property type="entry name" value="MCPsignal"/>
    <property type="match status" value="1"/>
</dbReference>
<protein>
    <submittedName>
        <fullName evidence="7">Methyl-accepting chemotaxis protein</fullName>
    </submittedName>
</protein>
<feature type="domain" description="PAS" evidence="6">
    <location>
        <begin position="11"/>
        <end position="84"/>
    </location>
</feature>
<evidence type="ECO:0000256" key="3">
    <source>
        <dbReference type="PROSITE-ProRule" id="PRU00284"/>
    </source>
</evidence>
<dbReference type="InterPro" id="IPR000014">
    <property type="entry name" value="PAS"/>
</dbReference>
<dbReference type="Proteomes" id="UP001596445">
    <property type="component" value="Unassembled WGS sequence"/>
</dbReference>
<sequence length="481" mass="52754">MSETVSKGSTESFDIQRVLDIINLPSFALDGDGTVIAWDDQIADLLGVSRANILGEQDLGYQLYEDESRKTLAERVLESPRDAHEQYDGVGLADEEYALLSVDAGNVYEDKSTLRGQNIWFIAAPVFEAGELIGVIEIVQDIDDSARHQQELEELFDAVIVTMQEFEKGNLGASVPFDTQDTVLGDDFLRIADGLEAMGTQIEQLIEEVEMDVAELDRAADDVADSAQQIDTLTTDQVDDVGQISSEVSNLSATVEEIASTAEQVEQTSTRAEQLATQGSQSASQAVNTMETVGESAHDVAGDVDTLEERMAEIDEVVEVINNIAEQTNMLALNASIEAARAGEAGEGFAVVADEVKSLAEESQQHANDIEEMVANIRSETAQTVSNLQETTERVDSGVDQVQDAMERFEDIVEAISETAEELPRSPTRPTTRPQAPRKSQAWSTKRSRKPTLSRNRLRRSLPAPKNRRRWCLISTTRSLN</sequence>
<dbReference type="PRINTS" id="PR00260">
    <property type="entry name" value="CHEMTRNSDUCR"/>
</dbReference>
<feature type="domain" description="Methyl-accepting transducer" evidence="5">
    <location>
        <begin position="212"/>
        <end position="450"/>
    </location>
</feature>
<dbReference type="InterPro" id="IPR004089">
    <property type="entry name" value="MCPsignal_dom"/>
</dbReference>
<accession>A0ABD5VYD9</accession>
<dbReference type="EMBL" id="JBHSZI010000001">
    <property type="protein sequence ID" value="MFC7056996.1"/>
    <property type="molecule type" value="Genomic_DNA"/>
</dbReference>
<dbReference type="InterPro" id="IPR035965">
    <property type="entry name" value="PAS-like_dom_sf"/>
</dbReference>
<comment type="caution">
    <text evidence="7">The sequence shown here is derived from an EMBL/GenBank/DDBJ whole genome shotgun (WGS) entry which is preliminary data.</text>
</comment>
<feature type="compositionally biased region" description="Basic residues" evidence="4">
    <location>
        <begin position="446"/>
        <end position="471"/>
    </location>
</feature>
<evidence type="ECO:0000313" key="7">
    <source>
        <dbReference type="EMBL" id="MFC7056996.1"/>
    </source>
</evidence>
<feature type="compositionally biased region" description="Low complexity" evidence="4">
    <location>
        <begin position="425"/>
        <end position="438"/>
    </location>
</feature>
<dbReference type="GO" id="GO:0007165">
    <property type="term" value="P:signal transduction"/>
    <property type="evidence" value="ECO:0007669"/>
    <property type="project" value="UniProtKB-KW"/>
</dbReference>
<evidence type="ECO:0000259" key="6">
    <source>
        <dbReference type="PROSITE" id="PS50112"/>
    </source>
</evidence>
<evidence type="ECO:0000256" key="1">
    <source>
        <dbReference type="ARBA" id="ARBA00023224"/>
    </source>
</evidence>
<dbReference type="Gene3D" id="3.30.450.20">
    <property type="entry name" value="PAS domain"/>
    <property type="match status" value="1"/>
</dbReference>
<organism evidence="7 8">
    <name type="scientific">Halovenus salina</name>
    <dbReference type="NCBI Taxonomy" id="1510225"/>
    <lineage>
        <taxon>Archaea</taxon>
        <taxon>Methanobacteriati</taxon>
        <taxon>Methanobacteriota</taxon>
        <taxon>Stenosarchaea group</taxon>
        <taxon>Halobacteria</taxon>
        <taxon>Halobacteriales</taxon>
        <taxon>Haloarculaceae</taxon>
        <taxon>Halovenus</taxon>
    </lineage>
</organism>
<dbReference type="PANTHER" id="PTHR32089:SF112">
    <property type="entry name" value="LYSOZYME-LIKE PROTEIN-RELATED"/>
    <property type="match status" value="1"/>
</dbReference>
<dbReference type="CDD" id="cd11386">
    <property type="entry name" value="MCP_signal"/>
    <property type="match status" value="1"/>
</dbReference>
<name>A0ABD5VYD9_9EURY</name>
<feature type="region of interest" description="Disordered" evidence="4">
    <location>
        <begin position="418"/>
        <end position="481"/>
    </location>
</feature>
<proteinExistence type="inferred from homology"/>